<keyword evidence="2" id="KW-1185">Reference proteome</keyword>
<protein>
    <submittedName>
        <fullName evidence="1">Uncharacterized protein</fullName>
    </submittedName>
</protein>
<gene>
    <name evidence="1" type="ORF">TI39_contig71g00012</name>
</gene>
<dbReference type="OrthoDB" id="3850653at2759"/>
<dbReference type="EMBL" id="LAFY01000068">
    <property type="protein sequence ID" value="KJY02258.1"/>
    <property type="molecule type" value="Genomic_DNA"/>
</dbReference>
<organism evidence="1 2">
    <name type="scientific">Zymoseptoria brevis</name>
    <dbReference type="NCBI Taxonomy" id="1047168"/>
    <lineage>
        <taxon>Eukaryota</taxon>
        <taxon>Fungi</taxon>
        <taxon>Dikarya</taxon>
        <taxon>Ascomycota</taxon>
        <taxon>Pezizomycotina</taxon>
        <taxon>Dothideomycetes</taxon>
        <taxon>Dothideomycetidae</taxon>
        <taxon>Mycosphaerellales</taxon>
        <taxon>Mycosphaerellaceae</taxon>
        <taxon>Zymoseptoria</taxon>
    </lineage>
</organism>
<dbReference type="Proteomes" id="UP000033647">
    <property type="component" value="Unassembled WGS sequence"/>
</dbReference>
<name>A0A0F4GYY7_9PEZI</name>
<comment type="caution">
    <text evidence="1">The sequence shown here is derived from an EMBL/GenBank/DDBJ whole genome shotgun (WGS) entry which is preliminary data.</text>
</comment>
<accession>A0A0F4GYY7</accession>
<sequence>MSPLQLPANAASILERAWHGEANTSEFDKWLVYATENVPLSAAVEVTHAAMSAYNDQALHEPESEWDEIGFIKTANQRHEHLQSPTLQAVLEHHLDMVSRQSRSSTSNEEDDQNFYIWGFIAVTTPEWRSQGITAVHCDKDRGKWKVTQCRKIPIDKLGWEVTSVSDHDDQFDNIRVRYDDADNDGEDNRGGPAPQGEWQFIVFYSGCSRTEAEQRIPDPRSGPDWPMGEGVFTVRPTEMTVETMTEEFPVTYAESIRDAVVPGSGSRRICVIHPALFVAVEGGEGGNVKISRLRWDHNIERTEDELRKVGREGQFDVQSCDAASVVSRLKELAAET</sequence>
<reference evidence="1 2" key="1">
    <citation type="submission" date="2015-03" db="EMBL/GenBank/DDBJ databases">
        <title>RNA-seq based gene annotation and comparative genomics of four Zymoseptoria species reveal species-specific pathogenicity related genes and transposable element activity.</title>
        <authorList>
            <person name="Grandaubert J."/>
            <person name="Bhattacharyya A."/>
            <person name="Stukenbrock E.H."/>
        </authorList>
    </citation>
    <scope>NUCLEOTIDE SEQUENCE [LARGE SCALE GENOMIC DNA]</scope>
    <source>
        <strain evidence="1 2">Zb18110</strain>
    </source>
</reference>
<dbReference type="AlphaFoldDB" id="A0A0F4GYY7"/>
<proteinExistence type="predicted"/>
<evidence type="ECO:0000313" key="1">
    <source>
        <dbReference type="EMBL" id="KJY02258.1"/>
    </source>
</evidence>
<evidence type="ECO:0000313" key="2">
    <source>
        <dbReference type="Proteomes" id="UP000033647"/>
    </source>
</evidence>